<sequence>MSDGCCCKCCYCDCCVFFILFIKQFFDIGKNSGSLLQEGLNIFRTFQRLSATKSFSAKFSNDFVGLFQWARNIINLIVNNLFRIKPFTNFELFCLYSLVFPISILTFISSFRPKLFNFISFLLSGLVLTAGVGFGYIGINNTITIACCICSILAIIGIAVFLEFDFFSDNSFEKNTFILTKSLGQAIIVFICLITPFCLYRYKFQVIISVISVIIIVISFFVEFLQRNCCEFSLEFIEGKLISFFSELLSLLIVPSAEAFAETNKAIMYHNRWTTIIAFIMVLIIPCGLILVMIISKIDDIYDQYVSDEVYSFLLPYLDLVDNIKQVLYAIFASYDNNWACIGLEAIWVLIIVALLPYKCKSNYFLSLGNSLVMFMSNGAALYADAHGTVFFSFTITLIFVIFACLPSIFAILVYFYCDFETKLEISDENEDKLNIIFKSTKYALPITFFIYGLNVSTILMKNN</sequence>
<protein>
    <submittedName>
        <fullName evidence="2">Uncharacterized protein</fullName>
    </submittedName>
</protein>
<feature type="transmembrane region" description="Helical" evidence="1">
    <location>
        <begin position="90"/>
        <end position="109"/>
    </location>
</feature>
<name>A0ABR2HMY4_9EUKA</name>
<proteinExistence type="predicted"/>
<feature type="transmembrane region" description="Helical" evidence="1">
    <location>
        <begin position="206"/>
        <end position="222"/>
    </location>
</feature>
<evidence type="ECO:0000313" key="3">
    <source>
        <dbReference type="Proteomes" id="UP001470230"/>
    </source>
</evidence>
<feature type="transmembrane region" description="Helical" evidence="1">
    <location>
        <begin position="365"/>
        <end position="384"/>
    </location>
</feature>
<keyword evidence="1" id="KW-0812">Transmembrane</keyword>
<feature type="transmembrane region" description="Helical" evidence="1">
    <location>
        <begin position="337"/>
        <end position="358"/>
    </location>
</feature>
<feature type="transmembrane region" description="Helical" evidence="1">
    <location>
        <begin position="390"/>
        <end position="417"/>
    </location>
</feature>
<feature type="transmembrane region" description="Helical" evidence="1">
    <location>
        <begin position="273"/>
        <end position="295"/>
    </location>
</feature>
<reference evidence="2 3" key="1">
    <citation type="submission" date="2024-04" db="EMBL/GenBank/DDBJ databases">
        <title>Tritrichomonas musculus Genome.</title>
        <authorList>
            <person name="Alves-Ferreira E."/>
            <person name="Grigg M."/>
            <person name="Lorenzi H."/>
            <person name="Galac M."/>
        </authorList>
    </citation>
    <scope>NUCLEOTIDE SEQUENCE [LARGE SCALE GENOMIC DNA]</scope>
    <source>
        <strain evidence="2 3">EAF2021</strain>
    </source>
</reference>
<accession>A0ABR2HMY4</accession>
<dbReference type="Proteomes" id="UP001470230">
    <property type="component" value="Unassembled WGS sequence"/>
</dbReference>
<feature type="transmembrane region" description="Helical" evidence="1">
    <location>
        <begin position="443"/>
        <end position="461"/>
    </location>
</feature>
<comment type="caution">
    <text evidence="2">The sequence shown here is derived from an EMBL/GenBank/DDBJ whole genome shotgun (WGS) entry which is preliminary data.</text>
</comment>
<keyword evidence="1" id="KW-0472">Membrane</keyword>
<feature type="transmembrane region" description="Helical" evidence="1">
    <location>
        <begin position="242"/>
        <end position="261"/>
    </location>
</feature>
<keyword evidence="3" id="KW-1185">Reference proteome</keyword>
<feature type="transmembrane region" description="Helical" evidence="1">
    <location>
        <begin position="115"/>
        <end position="136"/>
    </location>
</feature>
<evidence type="ECO:0000256" key="1">
    <source>
        <dbReference type="SAM" id="Phobius"/>
    </source>
</evidence>
<feature type="transmembrane region" description="Helical" evidence="1">
    <location>
        <begin position="182"/>
        <end position="199"/>
    </location>
</feature>
<keyword evidence="1" id="KW-1133">Transmembrane helix</keyword>
<evidence type="ECO:0000313" key="2">
    <source>
        <dbReference type="EMBL" id="KAK8849958.1"/>
    </source>
</evidence>
<gene>
    <name evidence="2" type="ORF">M9Y10_018551</name>
</gene>
<feature type="transmembrane region" description="Helical" evidence="1">
    <location>
        <begin position="143"/>
        <end position="162"/>
    </location>
</feature>
<dbReference type="EMBL" id="JAPFFF010000025">
    <property type="protein sequence ID" value="KAK8849958.1"/>
    <property type="molecule type" value="Genomic_DNA"/>
</dbReference>
<organism evidence="2 3">
    <name type="scientific">Tritrichomonas musculus</name>
    <dbReference type="NCBI Taxonomy" id="1915356"/>
    <lineage>
        <taxon>Eukaryota</taxon>
        <taxon>Metamonada</taxon>
        <taxon>Parabasalia</taxon>
        <taxon>Tritrichomonadida</taxon>
        <taxon>Tritrichomonadidae</taxon>
        <taxon>Tritrichomonas</taxon>
    </lineage>
</organism>